<sequence>MTATRVVVPASPDQVRRRRRRAVLRAHHPDLGGDPAELIRQLNLVDTGDRFDAPIVFTRRPTGLRRVTTWWASRRRTRRHPRVH</sequence>
<gene>
    <name evidence="1" type="ORF">HIR71_07585</name>
</gene>
<keyword evidence="2" id="KW-1185">Reference proteome</keyword>
<dbReference type="RefSeq" id="WP_169324464.1">
    <property type="nucleotide sequence ID" value="NZ_JABCJJ010000009.1"/>
</dbReference>
<dbReference type="AlphaFoldDB" id="A0A7Y0LXJ4"/>
<comment type="caution">
    <text evidence="1">The sequence shown here is derived from an EMBL/GenBank/DDBJ whole genome shotgun (WGS) entry which is preliminary data.</text>
</comment>
<evidence type="ECO:0000313" key="2">
    <source>
        <dbReference type="Proteomes" id="UP000562124"/>
    </source>
</evidence>
<protein>
    <submittedName>
        <fullName evidence="1">Uncharacterized protein</fullName>
    </submittedName>
</protein>
<dbReference type="EMBL" id="JABCJJ010000009">
    <property type="protein sequence ID" value="NMR20081.1"/>
    <property type="molecule type" value="Genomic_DNA"/>
</dbReference>
<evidence type="ECO:0000313" key="1">
    <source>
        <dbReference type="EMBL" id="NMR20081.1"/>
    </source>
</evidence>
<name>A0A7Y0LXJ4_CELFI</name>
<reference evidence="1 2" key="1">
    <citation type="submission" date="2020-04" db="EMBL/GenBank/DDBJ databases">
        <title>Sequencing and Assembly of C. fimi.</title>
        <authorList>
            <person name="Ramsey A.R."/>
        </authorList>
    </citation>
    <scope>NUCLEOTIDE SEQUENCE [LARGE SCALE GENOMIC DNA]</scope>
    <source>
        <strain evidence="1 2">SB</strain>
    </source>
</reference>
<proteinExistence type="predicted"/>
<organism evidence="1 2">
    <name type="scientific">Cellulomonas fimi</name>
    <dbReference type="NCBI Taxonomy" id="1708"/>
    <lineage>
        <taxon>Bacteria</taxon>
        <taxon>Bacillati</taxon>
        <taxon>Actinomycetota</taxon>
        <taxon>Actinomycetes</taxon>
        <taxon>Micrococcales</taxon>
        <taxon>Cellulomonadaceae</taxon>
        <taxon>Cellulomonas</taxon>
    </lineage>
</organism>
<accession>A0A7Y0LXJ4</accession>
<dbReference type="Proteomes" id="UP000562124">
    <property type="component" value="Unassembled WGS sequence"/>
</dbReference>